<evidence type="ECO:0000313" key="2">
    <source>
        <dbReference type="EMBL" id="MCU7247203.1"/>
    </source>
</evidence>
<dbReference type="InterPro" id="IPR010982">
    <property type="entry name" value="Lambda_DNA-bd_dom_sf"/>
</dbReference>
<gene>
    <name evidence="2" type="ORF">OC940_05220</name>
</gene>
<evidence type="ECO:0000313" key="3">
    <source>
        <dbReference type="Proteomes" id="UP001139955"/>
    </source>
</evidence>
<dbReference type="PROSITE" id="PS50943">
    <property type="entry name" value="HTH_CROC1"/>
    <property type="match status" value="1"/>
</dbReference>
<sequence>MSLKTGFANVLKTLRISRGLTHKQMAEASSRGYMSKLEQGLSSPTVDKLTAISDTLGLSPLTLFTLTLSVESGQPIDSLVQRLKADVADLEAHGALKQRGGLFTPKYQCAKGRSVSAAGGCSPFPSS</sequence>
<dbReference type="GO" id="GO:0003677">
    <property type="term" value="F:DNA binding"/>
    <property type="evidence" value="ECO:0007669"/>
    <property type="project" value="InterPro"/>
</dbReference>
<dbReference type="SMART" id="SM00530">
    <property type="entry name" value="HTH_XRE"/>
    <property type="match status" value="1"/>
</dbReference>
<feature type="domain" description="HTH cro/C1-type" evidence="1">
    <location>
        <begin position="11"/>
        <end position="63"/>
    </location>
</feature>
<dbReference type="SUPFAM" id="SSF47413">
    <property type="entry name" value="lambda repressor-like DNA-binding domains"/>
    <property type="match status" value="1"/>
</dbReference>
<accession>A0A9X3BBL9</accession>
<dbReference type="EMBL" id="JAOSKY010000002">
    <property type="protein sequence ID" value="MCU7247203.1"/>
    <property type="molecule type" value="Genomic_DNA"/>
</dbReference>
<reference evidence="2" key="1">
    <citation type="submission" date="2022-09" db="EMBL/GenBank/DDBJ databases">
        <authorList>
            <person name="Cesa-Luna C."/>
            <person name="Girard L."/>
            <person name="Lood C."/>
            <person name="Hofte M."/>
            <person name="De Mot R."/>
        </authorList>
    </citation>
    <scope>NUCLEOTIDE SEQUENCE</scope>
    <source>
        <strain evidence="2">B1M3-32</strain>
    </source>
</reference>
<dbReference type="InterPro" id="IPR001387">
    <property type="entry name" value="Cro/C1-type_HTH"/>
</dbReference>
<dbReference type="Pfam" id="PF01381">
    <property type="entry name" value="HTH_3"/>
    <property type="match status" value="1"/>
</dbReference>
<dbReference type="RefSeq" id="WP_301621189.1">
    <property type="nucleotide sequence ID" value="NZ_JAOSKY010000002.1"/>
</dbReference>
<name>A0A9X3BBL9_9PSED</name>
<comment type="caution">
    <text evidence="2">The sequence shown here is derived from an EMBL/GenBank/DDBJ whole genome shotgun (WGS) entry which is preliminary data.</text>
</comment>
<dbReference type="AlphaFoldDB" id="A0A9X3BBL9"/>
<evidence type="ECO:0000259" key="1">
    <source>
        <dbReference type="PROSITE" id="PS50943"/>
    </source>
</evidence>
<protein>
    <submittedName>
        <fullName evidence="2">Helix-turn-helix domain-containing protein</fullName>
    </submittedName>
</protein>
<organism evidence="2 3">
    <name type="scientific">Pseudomonas koreensis</name>
    <dbReference type="NCBI Taxonomy" id="198620"/>
    <lineage>
        <taxon>Bacteria</taxon>
        <taxon>Pseudomonadati</taxon>
        <taxon>Pseudomonadota</taxon>
        <taxon>Gammaproteobacteria</taxon>
        <taxon>Pseudomonadales</taxon>
        <taxon>Pseudomonadaceae</taxon>
        <taxon>Pseudomonas</taxon>
    </lineage>
</organism>
<keyword evidence="3" id="KW-1185">Reference proteome</keyword>
<proteinExistence type="predicted"/>
<dbReference type="Proteomes" id="UP001139955">
    <property type="component" value="Unassembled WGS sequence"/>
</dbReference>
<dbReference type="Gene3D" id="1.10.260.40">
    <property type="entry name" value="lambda repressor-like DNA-binding domains"/>
    <property type="match status" value="1"/>
</dbReference>
<dbReference type="CDD" id="cd00093">
    <property type="entry name" value="HTH_XRE"/>
    <property type="match status" value="1"/>
</dbReference>
<reference evidence="2" key="2">
    <citation type="journal article" date="2023" name="mSystems">
        <title>Charting the Lipopeptidome of Nonpathogenic Pseudomonas.</title>
        <authorList>
            <person name="Cesa-Luna C."/>
            <person name="Geudens N."/>
            <person name="Girard L."/>
            <person name="De Roo V."/>
            <person name="Maklad H.R."/>
            <person name="Martins J.C."/>
            <person name="Hofte M."/>
            <person name="De Mot R."/>
        </authorList>
    </citation>
    <scope>NUCLEOTIDE SEQUENCE</scope>
    <source>
        <strain evidence="2">B1M3-32</strain>
    </source>
</reference>